<dbReference type="PANTHER" id="PTHR11412:SF136">
    <property type="entry name" value="CD109 ANTIGEN"/>
    <property type="match status" value="1"/>
</dbReference>
<dbReference type="Pfam" id="PF17791">
    <property type="entry name" value="MG3"/>
    <property type="match status" value="1"/>
</dbReference>
<dbReference type="Gene3D" id="2.60.40.10">
    <property type="entry name" value="Immunoglobulins"/>
    <property type="match status" value="1"/>
</dbReference>
<keyword evidence="1 4" id="KW-0732">Signal</keyword>
<feature type="domain" description="Alpha-2-macroglobulin bait region" evidence="5">
    <location>
        <begin position="482"/>
        <end position="609"/>
    </location>
</feature>
<proteinExistence type="predicted"/>
<protein>
    <recommendedName>
        <fullName evidence="5">Alpha-2-macroglobulin bait region domain-containing protein</fullName>
    </recommendedName>
</protein>
<dbReference type="OrthoDB" id="9998011at2759"/>
<feature type="signal peptide" evidence="4">
    <location>
        <begin position="1"/>
        <end position="24"/>
    </location>
</feature>
<evidence type="ECO:0000313" key="6">
    <source>
        <dbReference type="EMBL" id="KAH3873336.1"/>
    </source>
</evidence>
<dbReference type="FunFam" id="2.60.40.1930:FF:000001">
    <property type="entry name" value="CD109 isoform 3"/>
    <property type="match status" value="1"/>
</dbReference>
<dbReference type="InterPro" id="IPR011625">
    <property type="entry name" value="A2M_N_BRD"/>
</dbReference>
<keyword evidence="7" id="KW-1185">Reference proteome</keyword>
<dbReference type="SMART" id="SM01359">
    <property type="entry name" value="A2M_N_2"/>
    <property type="match status" value="1"/>
</dbReference>
<dbReference type="Pfam" id="PF07703">
    <property type="entry name" value="A2M_BRD"/>
    <property type="match status" value="1"/>
</dbReference>
<accession>A0A9D4MBR8</accession>
<dbReference type="GO" id="GO:0004866">
    <property type="term" value="F:endopeptidase inhibitor activity"/>
    <property type="evidence" value="ECO:0007669"/>
    <property type="project" value="InterPro"/>
</dbReference>
<dbReference type="AlphaFoldDB" id="A0A9D4MBR8"/>
<name>A0A9D4MBR8_DREPO</name>
<evidence type="ECO:0000313" key="7">
    <source>
        <dbReference type="Proteomes" id="UP000828390"/>
    </source>
</evidence>
<dbReference type="EMBL" id="JAIWYP010000002">
    <property type="protein sequence ID" value="KAH3873336.1"/>
    <property type="molecule type" value="Genomic_DNA"/>
</dbReference>
<dbReference type="Proteomes" id="UP000828390">
    <property type="component" value="Unassembled WGS sequence"/>
</dbReference>
<dbReference type="PANTHER" id="PTHR11412">
    <property type="entry name" value="MACROGLOBULIN / COMPLEMENT"/>
    <property type="match status" value="1"/>
</dbReference>
<organism evidence="6 7">
    <name type="scientific">Dreissena polymorpha</name>
    <name type="common">Zebra mussel</name>
    <name type="synonym">Mytilus polymorpha</name>
    <dbReference type="NCBI Taxonomy" id="45954"/>
    <lineage>
        <taxon>Eukaryota</taxon>
        <taxon>Metazoa</taxon>
        <taxon>Spiralia</taxon>
        <taxon>Lophotrochozoa</taxon>
        <taxon>Mollusca</taxon>
        <taxon>Bivalvia</taxon>
        <taxon>Autobranchia</taxon>
        <taxon>Heteroconchia</taxon>
        <taxon>Euheterodonta</taxon>
        <taxon>Imparidentia</taxon>
        <taxon>Neoheterodontei</taxon>
        <taxon>Myida</taxon>
        <taxon>Dreissenoidea</taxon>
        <taxon>Dreissenidae</taxon>
        <taxon>Dreissena</taxon>
    </lineage>
</organism>
<sequence length="619" mass="69015">MLQGIQHGIIVAGILLVTSQHAECVNSYLFVAPNAFRPGQTYSVHGQLLRPVSSPVTVEVKLTGTETVAVTAATFNDQNDFTVKLIIPNSVSKGKFRLEIEGSGGLTFNETKDVRLEPKVTSVYIQTDKAVYKPGQTVHFRVFGVTPDLRVVFDKLQVELYDPKDNKINQWHVDAAEVTSLGGVYVQHQVMSESPVLGTWKLKAKLLSYEGDYEEKTFKVDEYVLPKFEVELDLPSFGRTQENEFTGNIKAKYTFGKPVKGEVELRVSPKHEQFEWKNGQRVKTSTTFEMKMPMDGKASFTIATSRLEQLRGSLDGAVLVFEANVTESLTRMKQGDTQEVTFYKEPLKLEFPASLPETFKPGMTYEAVVKVSQRDDTPPASVEGQLNVTVTEFRKQNDTKPVIVPRVGNDRVKRRIARPNPSRELVATERPTVLYTVPADGIVEFPISVDQRVEKITVQAKLNTVKVSKTLKKRHSPSANFLQLRSLTNKPKAGETMAIAIRATESVDDVIYQIYARGQLIKSGNITVKRKSKTWKFQASHHMAPKSQILVMYVRADGELVADALSINVDGAFMNKVTVNFNTTEAVPSDKIRLDVSADVGSTVNVLGVRQECIVARNR</sequence>
<dbReference type="Pfam" id="PF01835">
    <property type="entry name" value="MG2"/>
    <property type="match status" value="1"/>
</dbReference>
<evidence type="ECO:0000256" key="1">
    <source>
        <dbReference type="ARBA" id="ARBA00022729"/>
    </source>
</evidence>
<dbReference type="InterPro" id="IPR002890">
    <property type="entry name" value="MG2"/>
</dbReference>
<gene>
    <name evidence="6" type="ORF">DPMN_036569</name>
</gene>
<dbReference type="Gene3D" id="2.60.40.2950">
    <property type="match status" value="1"/>
</dbReference>
<evidence type="ECO:0000259" key="5">
    <source>
        <dbReference type="SMART" id="SM01359"/>
    </source>
</evidence>
<dbReference type="Gene3D" id="2.60.40.1930">
    <property type="match status" value="2"/>
</dbReference>
<dbReference type="InterPro" id="IPR050473">
    <property type="entry name" value="A2M/Complement_sys"/>
</dbReference>
<evidence type="ECO:0000256" key="2">
    <source>
        <dbReference type="ARBA" id="ARBA00022966"/>
    </source>
</evidence>
<keyword evidence="3" id="KW-0325">Glycoprotein</keyword>
<keyword evidence="2" id="KW-0882">Thioester bond</keyword>
<reference evidence="6" key="1">
    <citation type="journal article" date="2019" name="bioRxiv">
        <title>The Genome of the Zebra Mussel, Dreissena polymorpha: A Resource for Invasive Species Research.</title>
        <authorList>
            <person name="McCartney M.A."/>
            <person name="Auch B."/>
            <person name="Kono T."/>
            <person name="Mallez S."/>
            <person name="Zhang Y."/>
            <person name="Obille A."/>
            <person name="Becker A."/>
            <person name="Abrahante J.E."/>
            <person name="Garbe J."/>
            <person name="Badalamenti J.P."/>
            <person name="Herman A."/>
            <person name="Mangelson H."/>
            <person name="Liachko I."/>
            <person name="Sullivan S."/>
            <person name="Sone E.D."/>
            <person name="Koren S."/>
            <person name="Silverstein K.A.T."/>
            <person name="Beckman K.B."/>
            <person name="Gohl D.M."/>
        </authorList>
    </citation>
    <scope>NUCLEOTIDE SEQUENCE</scope>
    <source>
        <strain evidence="6">Duluth1</strain>
        <tissue evidence="6">Whole animal</tissue>
    </source>
</reference>
<dbReference type="InterPro" id="IPR041555">
    <property type="entry name" value="MG3"/>
</dbReference>
<feature type="chain" id="PRO_5039183552" description="Alpha-2-macroglobulin bait region domain-containing protein" evidence="4">
    <location>
        <begin position="25"/>
        <end position="619"/>
    </location>
</feature>
<evidence type="ECO:0000256" key="3">
    <source>
        <dbReference type="ARBA" id="ARBA00023180"/>
    </source>
</evidence>
<dbReference type="Gene3D" id="2.60.40.1940">
    <property type="match status" value="1"/>
</dbReference>
<evidence type="ECO:0000256" key="4">
    <source>
        <dbReference type="SAM" id="SignalP"/>
    </source>
</evidence>
<dbReference type="InterPro" id="IPR013783">
    <property type="entry name" value="Ig-like_fold"/>
</dbReference>
<comment type="caution">
    <text evidence="6">The sequence shown here is derived from an EMBL/GenBank/DDBJ whole genome shotgun (WGS) entry which is preliminary data.</text>
</comment>
<reference evidence="6" key="2">
    <citation type="submission" date="2020-11" db="EMBL/GenBank/DDBJ databases">
        <authorList>
            <person name="McCartney M.A."/>
            <person name="Auch B."/>
            <person name="Kono T."/>
            <person name="Mallez S."/>
            <person name="Becker A."/>
            <person name="Gohl D.M."/>
            <person name="Silverstein K.A.T."/>
            <person name="Koren S."/>
            <person name="Bechman K.B."/>
            <person name="Herman A."/>
            <person name="Abrahante J.E."/>
            <person name="Garbe J."/>
        </authorList>
    </citation>
    <scope>NUCLEOTIDE SEQUENCE</scope>
    <source>
        <strain evidence="6">Duluth1</strain>
        <tissue evidence="6">Whole animal</tissue>
    </source>
</reference>